<organism evidence="1 2">
    <name type="scientific">Perspicuibacillus lycopersici</name>
    <dbReference type="NCBI Taxonomy" id="1325689"/>
    <lineage>
        <taxon>Bacteria</taxon>
        <taxon>Bacillati</taxon>
        <taxon>Bacillota</taxon>
        <taxon>Bacilli</taxon>
        <taxon>Bacillales</taxon>
        <taxon>Bacillaceae</taxon>
        <taxon>Perspicuibacillus</taxon>
    </lineage>
</organism>
<dbReference type="AlphaFoldDB" id="A0AAE3IUR4"/>
<dbReference type="SUPFAM" id="SSF51735">
    <property type="entry name" value="NAD(P)-binding Rossmann-fold domains"/>
    <property type="match status" value="1"/>
</dbReference>
<sequence>MTHALVIGGTGMLANTSLWLASQGYHVSVIGRNPSKMESLISKAIDHSRITPVIVDYRDKSQLRKKLRETMEQNGQITLVVAWIHSDAEQALQTIVNEVSHQNDEKWKLFHVLGSSKNLSEMKATIRLLDSICYHQVQLGFVMESGYSRWLTNEEISQGVIDAIQNEKLLNTVGTVEPWEKRPFS</sequence>
<dbReference type="RefSeq" id="WP_263074328.1">
    <property type="nucleotide sequence ID" value="NZ_JAOUSF010000006.1"/>
</dbReference>
<reference evidence="1" key="1">
    <citation type="submission" date="2022-10" db="EMBL/GenBank/DDBJ databases">
        <title>Description of Fervidibacillus gen. nov. in the family Fervidibacillaceae fam. nov. with two species, Fervidibacillus albus sp. nov., and Fervidibacillus halotolerans sp. nov., isolated from tidal flat sediments.</title>
        <authorList>
            <person name="Kwon K.K."/>
            <person name="Yang S.-H."/>
        </authorList>
    </citation>
    <scope>NUCLEOTIDE SEQUENCE</scope>
    <source>
        <strain evidence="1">JCM 19140</strain>
    </source>
</reference>
<dbReference type="NCBIfam" id="NF006168">
    <property type="entry name" value="PRK08309.1"/>
    <property type="match status" value="1"/>
</dbReference>
<gene>
    <name evidence="1" type="ORF">OEV98_15830</name>
</gene>
<name>A0AAE3IUR4_9BACI</name>
<evidence type="ECO:0000313" key="1">
    <source>
        <dbReference type="EMBL" id="MCU9615005.1"/>
    </source>
</evidence>
<comment type="caution">
    <text evidence="1">The sequence shown here is derived from an EMBL/GenBank/DDBJ whole genome shotgun (WGS) entry which is preliminary data.</text>
</comment>
<proteinExistence type="predicted"/>
<dbReference type="InterPro" id="IPR036291">
    <property type="entry name" value="NAD(P)-bd_dom_sf"/>
</dbReference>
<keyword evidence="2" id="KW-1185">Reference proteome</keyword>
<evidence type="ECO:0000313" key="2">
    <source>
        <dbReference type="Proteomes" id="UP001209318"/>
    </source>
</evidence>
<dbReference type="Gene3D" id="3.40.50.720">
    <property type="entry name" value="NAD(P)-binding Rossmann-like Domain"/>
    <property type="match status" value="1"/>
</dbReference>
<dbReference type="Proteomes" id="UP001209318">
    <property type="component" value="Unassembled WGS sequence"/>
</dbReference>
<accession>A0AAE3IUR4</accession>
<protein>
    <submittedName>
        <fullName evidence="1">Short-chain dehydrogenase</fullName>
    </submittedName>
</protein>
<dbReference type="EMBL" id="JAOUSF010000006">
    <property type="protein sequence ID" value="MCU9615005.1"/>
    <property type="molecule type" value="Genomic_DNA"/>
</dbReference>